<comment type="similarity">
    <text evidence="2">Belongs to the threonine aldolase family.</text>
</comment>
<gene>
    <name evidence="6" type="primary">Tha2</name>
    <name evidence="6" type="ORF">TURVEL_R04808</name>
</gene>
<comment type="cofactor">
    <cofactor evidence="1">
        <name>pyridoxal 5'-phosphate</name>
        <dbReference type="ChEBI" id="CHEBI:597326"/>
    </cofactor>
</comment>
<evidence type="ECO:0000256" key="2">
    <source>
        <dbReference type="ARBA" id="ARBA00006966"/>
    </source>
</evidence>
<evidence type="ECO:0000313" key="6">
    <source>
        <dbReference type="EMBL" id="NXU53266.1"/>
    </source>
</evidence>
<dbReference type="Gene3D" id="3.90.1150.10">
    <property type="entry name" value="Aspartate Aminotransferase, domain 1"/>
    <property type="match status" value="1"/>
</dbReference>
<evidence type="ECO:0000256" key="4">
    <source>
        <dbReference type="ARBA" id="ARBA00023239"/>
    </source>
</evidence>
<reference evidence="6 7" key="1">
    <citation type="submission" date="2019-09" db="EMBL/GenBank/DDBJ databases">
        <title>Bird 10,000 Genomes (B10K) Project - Family phase.</title>
        <authorList>
            <person name="Zhang G."/>
        </authorList>
    </citation>
    <scope>NUCLEOTIDE SEQUENCE [LARGE SCALE GENOMIC DNA]</scope>
    <source>
        <strain evidence="6">B10K-DU-029-46</strain>
    </source>
</reference>
<dbReference type="InterPro" id="IPR015421">
    <property type="entry name" value="PyrdxlP-dep_Trfase_major"/>
</dbReference>
<comment type="caution">
    <text evidence="6">The sequence shown here is derived from an EMBL/GenBank/DDBJ whole genome shotgun (WGS) entry which is preliminary data.</text>
</comment>
<dbReference type="GO" id="GO:0006567">
    <property type="term" value="P:L-threonine catabolic process"/>
    <property type="evidence" value="ECO:0007669"/>
    <property type="project" value="TreeGrafter"/>
</dbReference>
<dbReference type="FunFam" id="3.90.1150.10:FF:000041">
    <property type="entry name" value="Low-specificity L-threonine aldolase"/>
    <property type="match status" value="1"/>
</dbReference>
<proteinExistence type="inferred from homology"/>
<dbReference type="PANTHER" id="PTHR48097">
    <property type="entry name" value="L-THREONINE ALDOLASE-RELATED"/>
    <property type="match status" value="1"/>
</dbReference>
<dbReference type="AlphaFoldDB" id="A0A7L3LGU1"/>
<accession>A0A7L3LGU1</accession>
<dbReference type="PANTHER" id="PTHR48097:SF9">
    <property type="entry name" value="L-THREONINE ALDOLASE"/>
    <property type="match status" value="1"/>
</dbReference>
<evidence type="ECO:0000313" key="7">
    <source>
        <dbReference type="Proteomes" id="UP000582182"/>
    </source>
</evidence>
<evidence type="ECO:0000256" key="1">
    <source>
        <dbReference type="ARBA" id="ARBA00001933"/>
    </source>
</evidence>
<feature type="non-terminal residue" evidence="6">
    <location>
        <position position="1"/>
    </location>
</feature>
<dbReference type="Proteomes" id="UP000582182">
    <property type="component" value="Unassembled WGS sequence"/>
</dbReference>
<dbReference type="InterPro" id="IPR015422">
    <property type="entry name" value="PyrdxlP-dep_Trfase_small"/>
</dbReference>
<dbReference type="Gene3D" id="3.40.640.10">
    <property type="entry name" value="Type I PLP-dependent aspartate aminotransferase-like (Major domain)"/>
    <property type="match status" value="1"/>
</dbReference>
<dbReference type="GO" id="GO:0006545">
    <property type="term" value="P:glycine biosynthetic process"/>
    <property type="evidence" value="ECO:0007669"/>
    <property type="project" value="TreeGrafter"/>
</dbReference>
<organism evidence="6 7">
    <name type="scientific">Turnix velox</name>
    <name type="common">Little buttonquail</name>
    <dbReference type="NCBI Taxonomy" id="2529409"/>
    <lineage>
        <taxon>Eukaryota</taxon>
        <taxon>Metazoa</taxon>
        <taxon>Chordata</taxon>
        <taxon>Craniata</taxon>
        <taxon>Vertebrata</taxon>
        <taxon>Euteleostomi</taxon>
        <taxon>Archelosauria</taxon>
        <taxon>Archosauria</taxon>
        <taxon>Dinosauria</taxon>
        <taxon>Saurischia</taxon>
        <taxon>Theropoda</taxon>
        <taxon>Coelurosauria</taxon>
        <taxon>Aves</taxon>
        <taxon>Neognathae</taxon>
        <taxon>Neoaves</taxon>
        <taxon>Charadriiformes</taxon>
        <taxon>Turnicidae</taxon>
        <taxon>Turnix</taxon>
    </lineage>
</organism>
<keyword evidence="4" id="KW-0456">Lyase</keyword>
<sequence length="194" mass="20663">LLNAAAAQGVEPAKITQHCHSVSLCFSKGLGAPAGAVLAGHRELVSEAWRVRKMLGGGLRQAGVLAAAALLGLEQAATTLCRDHLNARNFAEASLLSSPGVQSLNSPLVSVSLPTVETNMVMMSVGGGWSPTELCQRLQAVSEEEVAETGHAISVLLFPWSAHSLRAVWHRDVTAHDTELAKNKLEFVVRKWQE</sequence>
<dbReference type="GO" id="GO:0005829">
    <property type="term" value="C:cytosol"/>
    <property type="evidence" value="ECO:0007669"/>
    <property type="project" value="TreeGrafter"/>
</dbReference>
<dbReference type="OrthoDB" id="10261951at2759"/>
<evidence type="ECO:0000256" key="3">
    <source>
        <dbReference type="ARBA" id="ARBA00022898"/>
    </source>
</evidence>
<protein>
    <submittedName>
        <fullName evidence="6">THA2 aldolase</fullName>
    </submittedName>
</protein>
<dbReference type="GO" id="GO:0008732">
    <property type="term" value="F:L-allo-threonine aldolase activity"/>
    <property type="evidence" value="ECO:0007669"/>
    <property type="project" value="TreeGrafter"/>
</dbReference>
<dbReference type="EMBL" id="VZTY01017429">
    <property type="protein sequence ID" value="NXU53266.1"/>
    <property type="molecule type" value="Genomic_DNA"/>
</dbReference>
<name>A0A7L3LGU1_9CHAR</name>
<evidence type="ECO:0000259" key="5">
    <source>
        <dbReference type="Pfam" id="PF01212"/>
    </source>
</evidence>
<dbReference type="InterPro" id="IPR001597">
    <property type="entry name" value="ArAA_b-elim_lyase/Thr_aldolase"/>
</dbReference>
<dbReference type="Pfam" id="PF01212">
    <property type="entry name" value="Beta_elim_lyase"/>
    <property type="match status" value="1"/>
</dbReference>
<dbReference type="InterPro" id="IPR015424">
    <property type="entry name" value="PyrdxlP-dep_Trfase"/>
</dbReference>
<feature type="non-terminal residue" evidence="6">
    <location>
        <position position="194"/>
    </location>
</feature>
<keyword evidence="7" id="KW-1185">Reference proteome</keyword>
<keyword evidence="3" id="KW-0663">Pyridoxal phosphate</keyword>
<feature type="domain" description="Aromatic amino acid beta-eliminating lyase/threonine aldolase" evidence="5">
    <location>
        <begin position="2"/>
        <end position="93"/>
    </location>
</feature>
<dbReference type="SUPFAM" id="SSF53383">
    <property type="entry name" value="PLP-dependent transferases"/>
    <property type="match status" value="1"/>
</dbReference>